<proteinExistence type="predicted"/>
<evidence type="ECO:0000313" key="2">
    <source>
        <dbReference type="Proteomes" id="UP000314294"/>
    </source>
</evidence>
<keyword evidence="2" id="KW-1185">Reference proteome</keyword>
<accession>A0A4Z2F089</accession>
<organism evidence="1 2">
    <name type="scientific">Liparis tanakae</name>
    <name type="common">Tanaka's snailfish</name>
    <dbReference type="NCBI Taxonomy" id="230148"/>
    <lineage>
        <taxon>Eukaryota</taxon>
        <taxon>Metazoa</taxon>
        <taxon>Chordata</taxon>
        <taxon>Craniata</taxon>
        <taxon>Vertebrata</taxon>
        <taxon>Euteleostomi</taxon>
        <taxon>Actinopterygii</taxon>
        <taxon>Neopterygii</taxon>
        <taxon>Teleostei</taxon>
        <taxon>Neoteleostei</taxon>
        <taxon>Acanthomorphata</taxon>
        <taxon>Eupercaria</taxon>
        <taxon>Perciformes</taxon>
        <taxon>Cottioidei</taxon>
        <taxon>Cottales</taxon>
        <taxon>Liparidae</taxon>
        <taxon>Liparis</taxon>
    </lineage>
</organism>
<evidence type="ECO:0000313" key="1">
    <source>
        <dbReference type="EMBL" id="TNN34438.1"/>
    </source>
</evidence>
<sequence>MNKAAGREDGSIRRTSVRQKAELFHSRSDFNPNYDLDAQVATLPHVPSEALAAASLTLVRVPRVPESSTTEWRVGDWRTSLWSPTWTGEPQMLS</sequence>
<protein>
    <submittedName>
        <fullName evidence="1">Uncharacterized protein</fullName>
    </submittedName>
</protein>
<dbReference type="Proteomes" id="UP000314294">
    <property type="component" value="Unassembled WGS sequence"/>
</dbReference>
<reference evidence="1 2" key="1">
    <citation type="submission" date="2019-03" db="EMBL/GenBank/DDBJ databases">
        <title>First draft genome of Liparis tanakae, snailfish: a comprehensive survey of snailfish specific genes.</title>
        <authorList>
            <person name="Kim W."/>
            <person name="Song I."/>
            <person name="Jeong J.-H."/>
            <person name="Kim D."/>
            <person name="Kim S."/>
            <person name="Ryu S."/>
            <person name="Song J.Y."/>
            <person name="Lee S.K."/>
        </authorList>
    </citation>
    <scope>NUCLEOTIDE SEQUENCE [LARGE SCALE GENOMIC DNA]</scope>
    <source>
        <tissue evidence="1">Muscle</tissue>
    </source>
</reference>
<comment type="caution">
    <text evidence="1">The sequence shown here is derived from an EMBL/GenBank/DDBJ whole genome shotgun (WGS) entry which is preliminary data.</text>
</comment>
<gene>
    <name evidence="1" type="ORF">EYF80_055400</name>
</gene>
<name>A0A4Z2F089_9TELE</name>
<dbReference type="AlphaFoldDB" id="A0A4Z2F089"/>
<dbReference type="EMBL" id="SRLO01001962">
    <property type="protein sequence ID" value="TNN34438.1"/>
    <property type="molecule type" value="Genomic_DNA"/>
</dbReference>